<dbReference type="EMBL" id="BPVZ01000070">
    <property type="protein sequence ID" value="GKV25845.1"/>
    <property type="molecule type" value="Genomic_DNA"/>
</dbReference>
<evidence type="ECO:0000313" key="3">
    <source>
        <dbReference type="Proteomes" id="UP001054252"/>
    </source>
</evidence>
<dbReference type="AlphaFoldDB" id="A0AAV5KMJ3"/>
<evidence type="ECO:0000256" key="1">
    <source>
        <dbReference type="SAM" id="MobiDB-lite"/>
    </source>
</evidence>
<proteinExistence type="predicted"/>
<keyword evidence="3" id="KW-1185">Reference proteome</keyword>
<protein>
    <submittedName>
        <fullName evidence="2">Uncharacterized protein</fullName>
    </submittedName>
</protein>
<reference evidence="2 3" key="1">
    <citation type="journal article" date="2021" name="Commun. Biol.">
        <title>The genome of Shorea leprosula (Dipterocarpaceae) highlights the ecological relevance of drought in aseasonal tropical rainforests.</title>
        <authorList>
            <person name="Ng K.K.S."/>
            <person name="Kobayashi M.J."/>
            <person name="Fawcett J.A."/>
            <person name="Hatakeyama M."/>
            <person name="Paape T."/>
            <person name="Ng C.H."/>
            <person name="Ang C.C."/>
            <person name="Tnah L.H."/>
            <person name="Lee C.T."/>
            <person name="Nishiyama T."/>
            <person name="Sese J."/>
            <person name="O'Brien M.J."/>
            <person name="Copetti D."/>
            <person name="Mohd Noor M.I."/>
            <person name="Ong R.C."/>
            <person name="Putra M."/>
            <person name="Sireger I.Z."/>
            <person name="Indrioko S."/>
            <person name="Kosugi Y."/>
            <person name="Izuno A."/>
            <person name="Isagi Y."/>
            <person name="Lee S.L."/>
            <person name="Shimizu K.K."/>
        </authorList>
    </citation>
    <scope>NUCLEOTIDE SEQUENCE [LARGE SCALE GENOMIC DNA]</scope>
    <source>
        <strain evidence="2">214</strain>
    </source>
</reference>
<evidence type="ECO:0000313" key="2">
    <source>
        <dbReference type="EMBL" id="GKV25845.1"/>
    </source>
</evidence>
<sequence length="102" mass="11313">MAFSNLTNLQGQHKDILGIVLLMGFDKLYITSHDGGFITDGERRIDIFKSSTQKDEQSRAQKASHVSSSSQDMCRSALSNTPSLHLLHSVLIPYSSIDRTNC</sequence>
<dbReference type="Proteomes" id="UP001054252">
    <property type="component" value="Unassembled WGS sequence"/>
</dbReference>
<feature type="compositionally biased region" description="Basic and acidic residues" evidence="1">
    <location>
        <begin position="50"/>
        <end position="59"/>
    </location>
</feature>
<feature type="compositionally biased region" description="Polar residues" evidence="1">
    <location>
        <begin position="60"/>
        <end position="72"/>
    </location>
</feature>
<gene>
    <name evidence="2" type="ORF">SLEP1_g35228</name>
</gene>
<organism evidence="2 3">
    <name type="scientific">Rubroshorea leprosula</name>
    <dbReference type="NCBI Taxonomy" id="152421"/>
    <lineage>
        <taxon>Eukaryota</taxon>
        <taxon>Viridiplantae</taxon>
        <taxon>Streptophyta</taxon>
        <taxon>Embryophyta</taxon>
        <taxon>Tracheophyta</taxon>
        <taxon>Spermatophyta</taxon>
        <taxon>Magnoliopsida</taxon>
        <taxon>eudicotyledons</taxon>
        <taxon>Gunneridae</taxon>
        <taxon>Pentapetalae</taxon>
        <taxon>rosids</taxon>
        <taxon>malvids</taxon>
        <taxon>Malvales</taxon>
        <taxon>Dipterocarpaceae</taxon>
        <taxon>Rubroshorea</taxon>
    </lineage>
</organism>
<accession>A0AAV5KMJ3</accession>
<feature type="region of interest" description="Disordered" evidence="1">
    <location>
        <begin position="50"/>
        <end position="72"/>
    </location>
</feature>
<name>A0AAV5KMJ3_9ROSI</name>
<comment type="caution">
    <text evidence="2">The sequence shown here is derived from an EMBL/GenBank/DDBJ whole genome shotgun (WGS) entry which is preliminary data.</text>
</comment>